<keyword evidence="4" id="KW-0805">Transcription regulation</keyword>
<proteinExistence type="predicted"/>
<dbReference type="Pfam" id="PF18024">
    <property type="entry name" value="HTH_50"/>
    <property type="match status" value="1"/>
</dbReference>
<evidence type="ECO:0000256" key="6">
    <source>
        <dbReference type="ARBA" id="ARBA00029500"/>
    </source>
</evidence>
<dbReference type="CDD" id="cd00009">
    <property type="entry name" value="AAA"/>
    <property type="match status" value="1"/>
</dbReference>
<dbReference type="CDD" id="cd00130">
    <property type="entry name" value="PAS"/>
    <property type="match status" value="1"/>
</dbReference>
<organism evidence="9 10">
    <name type="scientific">Dethiosulfatibacter aminovorans DSM 17477</name>
    <dbReference type="NCBI Taxonomy" id="1121476"/>
    <lineage>
        <taxon>Bacteria</taxon>
        <taxon>Bacillati</taxon>
        <taxon>Bacillota</taxon>
        <taxon>Tissierellia</taxon>
        <taxon>Dethiosulfatibacter</taxon>
    </lineage>
</organism>
<feature type="domain" description="PAS" evidence="8">
    <location>
        <begin position="8"/>
        <end position="53"/>
    </location>
</feature>
<dbReference type="Gene3D" id="1.10.10.60">
    <property type="entry name" value="Homeodomain-like"/>
    <property type="match status" value="1"/>
</dbReference>
<dbReference type="FunFam" id="3.40.50.300:FF:000006">
    <property type="entry name" value="DNA-binding transcriptional regulator NtrC"/>
    <property type="match status" value="1"/>
</dbReference>
<evidence type="ECO:0000313" key="10">
    <source>
        <dbReference type="Proteomes" id="UP000184052"/>
    </source>
</evidence>
<evidence type="ECO:0000256" key="5">
    <source>
        <dbReference type="ARBA" id="ARBA00023163"/>
    </source>
</evidence>
<gene>
    <name evidence="9" type="ORF">SAMN02745751_03364</name>
</gene>
<dbReference type="AlphaFoldDB" id="A0A1M6M5A1"/>
<accession>A0A1M6M5A1</accession>
<dbReference type="InterPro" id="IPR058031">
    <property type="entry name" value="AAA_lid_NorR"/>
</dbReference>
<sequence>MDNNKTDHECLYKKILDNSYDEIFVVDVNDIIIYVNEASVKHYGLHPDEMIGKPVSEIANKGLWYPRNIHPYTYITKKGFTVEQKTVLGKTLVTTVVPVFDENGDVDILVQNARDKTQLVDFESELSKIRKLLENNSVQDNTIDNKHSEEQNGIITYNNKIKKILKLAQKAVSAGSTLLILGESGTGKGMLAKAVYKNSNRSDRPFITINCAAIPENLLESELFGYEEGAFSGAVKSGKKGLIELANNGVLFLDEISETSLAIQAKLLHVLQDKTYYSVGGREVKHTNAIIIAASNKDIKEQVRQGYFREDLYYRLNVVEVELPPLRERREDLRPLTYFFINKFNEKYGYKKEICKECLELFDKYEWPGNVRELENFIERLIITSEDRIIERDDLPEFFMDSINELKYNESLGSLEKMVEDYQKKIVLDIYRKQKSIRKTAEALGVSKSKAARLINKYK</sequence>
<dbReference type="InterPro" id="IPR025662">
    <property type="entry name" value="Sigma_54_int_dom_ATP-bd_1"/>
</dbReference>
<dbReference type="Pfam" id="PF08448">
    <property type="entry name" value="PAS_4"/>
    <property type="match status" value="1"/>
</dbReference>
<keyword evidence="2" id="KW-0058">Aromatic hydrocarbons catabolism</keyword>
<dbReference type="GO" id="GO:0006355">
    <property type="term" value="P:regulation of DNA-templated transcription"/>
    <property type="evidence" value="ECO:0007669"/>
    <property type="project" value="InterPro"/>
</dbReference>
<dbReference type="InterPro" id="IPR002078">
    <property type="entry name" value="Sigma_54_int"/>
</dbReference>
<keyword evidence="3" id="KW-0067">ATP-binding</keyword>
<dbReference type="SMART" id="SM00382">
    <property type="entry name" value="AAA"/>
    <property type="match status" value="1"/>
</dbReference>
<dbReference type="RefSeq" id="WP_073050720.1">
    <property type="nucleotide sequence ID" value="NZ_FQZL01000037.1"/>
</dbReference>
<dbReference type="PROSITE" id="PS00675">
    <property type="entry name" value="SIGMA54_INTERACT_1"/>
    <property type="match status" value="1"/>
</dbReference>
<dbReference type="InterPro" id="IPR035965">
    <property type="entry name" value="PAS-like_dom_sf"/>
</dbReference>
<dbReference type="SUPFAM" id="SSF52540">
    <property type="entry name" value="P-loop containing nucleoside triphosphate hydrolases"/>
    <property type="match status" value="1"/>
</dbReference>
<evidence type="ECO:0000313" key="9">
    <source>
        <dbReference type="EMBL" id="SHJ78473.1"/>
    </source>
</evidence>
<feature type="domain" description="Sigma-54 factor interaction" evidence="7">
    <location>
        <begin position="154"/>
        <end position="383"/>
    </location>
</feature>
<protein>
    <recommendedName>
        <fullName evidence="6">HTH-type transcriptional regulatory protein TyrR</fullName>
    </recommendedName>
</protein>
<dbReference type="Proteomes" id="UP000184052">
    <property type="component" value="Unassembled WGS sequence"/>
</dbReference>
<dbReference type="SUPFAM" id="SSF55785">
    <property type="entry name" value="PYP-like sensor domain (PAS domain)"/>
    <property type="match status" value="1"/>
</dbReference>
<dbReference type="InterPro" id="IPR030828">
    <property type="entry name" value="HTH_TyrR"/>
</dbReference>
<dbReference type="InterPro" id="IPR013656">
    <property type="entry name" value="PAS_4"/>
</dbReference>
<reference evidence="9 10" key="1">
    <citation type="submission" date="2016-11" db="EMBL/GenBank/DDBJ databases">
        <authorList>
            <person name="Jaros S."/>
            <person name="Januszkiewicz K."/>
            <person name="Wedrychowicz H."/>
        </authorList>
    </citation>
    <scope>NUCLEOTIDE SEQUENCE [LARGE SCALE GENOMIC DNA]</scope>
    <source>
        <strain evidence="9 10">DSM 17477</strain>
    </source>
</reference>
<keyword evidence="10" id="KW-1185">Reference proteome</keyword>
<dbReference type="Pfam" id="PF00158">
    <property type="entry name" value="Sigma54_activat"/>
    <property type="match status" value="1"/>
</dbReference>
<evidence type="ECO:0000256" key="1">
    <source>
        <dbReference type="ARBA" id="ARBA00022741"/>
    </source>
</evidence>
<dbReference type="GO" id="GO:0005524">
    <property type="term" value="F:ATP binding"/>
    <property type="evidence" value="ECO:0007669"/>
    <property type="project" value="UniProtKB-KW"/>
</dbReference>
<dbReference type="PANTHER" id="PTHR32071:SF57">
    <property type="entry name" value="C4-DICARBOXYLATE TRANSPORT TRANSCRIPTIONAL REGULATORY PROTEIN DCTD"/>
    <property type="match status" value="1"/>
</dbReference>
<dbReference type="PROSITE" id="PS50045">
    <property type="entry name" value="SIGMA54_INTERACT_4"/>
    <property type="match status" value="1"/>
</dbReference>
<evidence type="ECO:0000256" key="2">
    <source>
        <dbReference type="ARBA" id="ARBA00022797"/>
    </source>
</evidence>
<dbReference type="InterPro" id="IPR025944">
    <property type="entry name" value="Sigma_54_int_dom_CS"/>
</dbReference>
<dbReference type="InterPro" id="IPR003593">
    <property type="entry name" value="AAA+_ATPase"/>
</dbReference>
<evidence type="ECO:0000256" key="3">
    <source>
        <dbReference type="ARBA" id="ARBA00022840"/>
    </source>
</evidence>
<dbReference type="Gene3D" id="3.30.450.20">
    <property type="entry name" value="PAS domain"/>
    <property type="match status" value="1"/>
</dbReference>
<keyword evidence="1" id="KW-0547">Nucleotide-binding</keyword>
<name>A0A1M6M5A1_9FIRM</name>
<dbReference type="Pfam" id="PF25601">
    <property type="entry name" value="AAA_lid_14"/>
    <property type="match status" value="1"/>
</dbReference>
<dbReference type="NCBIfam" id="TIGR00229">
    <property type="entry name" value="sensory_box"/>
    <property type="match status" value="1"/>
</dbReference>
<dbReference type="InterPro" id="IPR000014">
    <property type="entry name" value="PAS"/>
</dbReference>
<dbReference type="EMBL" id="FQZL01000037">
    <property type="protein sequence ID" value="SHJ78473.1"/>
    <property type="molecule type" value="Genomic_DNA"/>
</dbReference>
<dbReference type="PROSITE" id="PS50112">
    <property type="entry name" value="PAS"/>
    <property type="match status" value="1"/>
</dbReference>
<dbReference type="InterPro" id="IPR027417">
    <property type="entry name" value="P-loop_NTPase"/>
</dbReference>
<evidence type="ECO:0000259" key="7">
    <source>
        <dbReference type="PROSITE" id="PS50045"/>
    </source>
</evidence>
<evidence type="ECO:0000256" key="4">
    <source>
        <dbReference type="ARBA" id="ARBA00023015"/>
    </source>
</evidence>
<dbReference type="PANTHER" id="PTHR32071">
    <property type="entry name" value="TRANSCRIPTIONAL REGULATORY PROTEIN"/>
    <property type="match status" value="1"/>
</dbReference>
<keyword evidence="5" id="KW-0804">Transcription</keyword>
<dbReference type="GO" id="GO:0003677">
    <property type="term" value="F:DNA binding"/>
    <property type="evidence" value="ECO:0007669"/>
    <property type="project" value="UniProtKB-KW"/>
</dbReference>
<dbReference type="STRING" id="1121476.SAMN02745751_03364"/>
<dbReference type="Gene3D" id="1.10.8.60">
    <property type="match status" value="1"/>
</dbReference>
<dbReference type="OrthoDB" id="5411866at2"/>
<evidence type="ECO:0000259" key="8">
    <source>
        <dbReference type="PROSITE" id="PS50112"/>
    </source>
</evidence>
<dbReference type="PROSITE" id="PS00688">
    <property type="entry name" value="SIGMA54_INTERACT_3"/>
    <property type="match status" value="1"/>
</dbReference>
<dbReference type="Gene3D" id="3.40.50.300">
    <property type="entry name" value="P-loop containing nucleotide triphosphate hydrolases"/>
    <property type="match status" value="1"/>
</dbReference>